<keyword evidence="3" id="KW-1185">Reference proteome</keyword>
<organism evidence="1">
    <name type="scientific">Physcomitrium patens</name>
    <name type="common">Spreading-leaved earth moss</name>
    <name type="synonym">Physcomitrella patens</name>
    <dbReference type="NCBI Taxonomy" id="3218"/>
    <lineage>
        <taxon>Eukaryota</taxon>
        <taxon>Viridiplantae</taxon>
        <taxon>Streptophyta</taxon>
        <taxon>Embryophyta</taxon>
        <taxon>Bryophyta</taxon>
        <taxon>Bryophytina</taxon>
        <taxon>Bryopsida</taxon>
        <taxon>Funariidae</taxon>
        <taxon>Funariales</taxon>
        <taxon>Funariaceae</taxon>
        <taxon>Physcomitrium</taxon>
    </lineage>
</organism>
<dbReference type="AlphaFoldDB" id="A0A2K1ID91"/>
<accession>A0A2K1ID91</accession>
<evidence type="ECO:0000313" key="3">
    <source>
        <dbReference type="Proteomes" id="UP000006727"/>
    </source>
</evidence>
<protein>
    <submittedName>
        <fullName evidence="1 2">Uncharacterized protein</fullName>
    </submittedName>
</protein>
<sequence length="53" mass="6172">MGFMYVCMVFSAHLPALGLRCNVRDSFLLRRVVYLMFTGPRCLFSLILFSFCQ</sequence>
<reference evidence="2" key="3">
    <citation type="submission" date="2020-12" db="UniProtKB">
        <authorList>
            <consortium name="EnsemblPlants"/>
        </authorList>
    </citation>
    <scope>IDENTIFICATION</scope>
</reference>
<name>A0A2K1ID91_PHYPA</name>
<reference evidence="1 3" key="2">
    <citation type="journal article" date="2018" name="Plant J.">
        <title>The Physcomitrella patens chromosome-scale assembly reveals moss genome structure and evolution.</title>
        <authorList>
            <person name="Lang D."/>
            <person name="Ullrich K.K."/>
            <person name="Murat F."/>
            <person name="Fuchs J."/>
            <person name="Jenkins J."/>
            <person name="Haas F.B."/>
            <person name="Piednoel M."/>
            <person name="Gundlach H."/>
            <person name="Van Bel M."/>
            <person name="Meyberg R."/>
            <person name="Vives C."/>
            <person name="Morata J."/>
            <person name="Symeonidi A."/>
            <person name="Hiss M."/>
            <person name="Muchero W."/>
            <person name="Kamisugi Y."/>
            <person name="Saleh O."/>
            <person name="Blanc G."/>
            <person name="Decker E.L."/>
            <person name="van Gessel N."/>
            <person name="Grimwood J."/>
            <person name="Hayes R.D."/>
            <person name="Graham S.W."/>
            <person name="Gunter L.E."/>
            <person name="McDaniel S.F."/>
            <person name="Hoernstein S.N.W."/>
            <person name="Larsson A."/>
            <person name="Li F.W."/>
            <person name="Perroud P.F."/>
            <person name="Phillips J."/>
            <person name="Ranjan P."/>
            <person name="Rokshar D.S."/>
            <person name="Rothfels C.J."/>
            <person name="Schneider L."/>
            <person name="Shu S."/>
            <person name="Stevenson D.W."/>
            <person name="Thummler F."/>
            <person name="Tillich M."/>
            <person name="Villarreal Aguilar J.C."/>
            <person name="Widiez T."/>
            <person name="Wong G.K."/>
            <person name="Wymore A."/>
            <person name="Zhang Y."/>
            <person name="Zimmer A.D."/>
            <person name="Quatrano R.S."/>
            <person name="Mayer K.F.X."/>
            <person name="Goodstein D."/>
            <person name="Casacuberta J.M."/>
            <person name="Vandepoele K."/>
            <person name="Reski R."/>
            <person name="Cuming A.C."/>
            <person name="Tuskan G.A."/>
            <person name="Maumus F."/>
            <person name="Salse J."/>
            <person name="Schmutz J."/>
            <person name="Rensing S.A."/>
        </authorList>
    </citation>
    <scope>NUCLEOTIDE SEQUENCE [LARGE SCALE GENOMIC DNA]</scope>
    <source>
        <strain evidence="2 3">cv. Gransden 2004</strain>
    </source>
</reference>
<dbReference type="Proteomes" id="UP000006727">
    <property type="component" value="Chromosome 25"/>
</dbReference>
<dbReference type="InParanoid" id="A0A2K1ID91"/>
<gene>
    <name evidence="1" type="ORF">PHYPA_029396</name>
</gene>
<proteinExistence type="predicted"/>
<dbReference type="EnsemblPlants" id="Pp3c25_410V3.1">
    <property type="protein sequence ID" value="PAC:32980707.CDS.1"/>
    <property type="gene ID" value="Pp3c25_410"/>
</dbReference>
<reference evidence="1 3" key="1">
    <citation type="journal article" date="2008" name="Science">
        <title>The Physcomitrella genome reveals evolutionary insights into the conquest of land by plants.</title>
        <authorList>
            <person name="Rensing S."/>
            <person name="Lang D."/>
            <person name="Zimmer A."/>
            <person name="Terry A."/>
            <person name="Salamov A."/>
            <person name="Shapiro H."/>
            <person name="Nishiyama T."/>
            <person name="Perroud P.-F."/>
            <person name="Lindquist E."/>
            <person name="Kamisugi Y."/>
            <person name="Tanahashi T."/>
            <person name="Sakakibara K."/>
            <person name="Fujita T."/>
            <person name="Oishi K."/>
            <person name="Shin-I T."/>
            <person name="Kuroki Y."/>
            <person name="Toyoda A."/>
            <person name="Suzuki Y."/>
            <person name="Hashimoto A."/>
            <person name="Yamaguchi K."/>
            <person name="Sugano A."/>
            <person name="Kohara Y."/>
            <person name="Fujiyama A."/>
            <person name="Anterola A."/>
            <person name="Aoki S."/>
            <person name="Ashton N."/>
            <person name="Barbazuk W.B."/>
            <person name="Barker E."/>
            <person name="Bennetzen J."/>
            <person name="Bezanilla M."/>
            <person name="Blankenship R."/>
            <person name="Cho S.H."/>
            <person name="Dutcher S."/>
            <person name="Estelle M."/>
            <person name="Fawcett J.A."/>
            <person name="Gundlach H."/>
            <person name="Hanada K."/>
            <person name="Heyl A."/>
            <person name="Hicks K.A."/>
            <person name="Hugh J."/>
            <person name="Lohr M."/>
            <person name="Mayer K."/>
            <person name="Melkozernov A."/>
            <person name="Murata T."/>
            <person name="Nelson D."/>
            <person name="Pils B."/>
            <person name="Prigge M."/>
            <person name="Reiss B."/>
            <person name="Renner T."/>
            <person name="Rombauts S."/>
            <person name="Rushton P."/>
            <person name="Sanderfoot A."/>
            <person name="Schween G."/>
            <person name="Shiu S.-H."/>
            <person name="Stueber K."/>
            <person name="Theodoulou F.L."/>
            <person name="Tu H."/>
            <person name="Van de Peer Y."/>
            <person name="Verrier P.J."/>
            <person name="Waters E."/>
            <person name="Wood A."/>
            <person name="Yang L."/>
            <person name="Cove D."/>
            <person name="Cuming A."/>
            <person name="Hasebe M."/>
            <person name="Lucas S."/>
            <person name="Mishler D.B."/>
            <person name="Reski R."/>
            <person name="Grigoriev I."/>
            <person name="Quatrano R.S."/>
            <person name="Boore J.L."/>
        </authorList>
    </citation>
    <scope>NUCLEOTIDE SEQUENCE [LARGE SCALE GENOMIC DNA]</scope>
    <source>
        <strain evidence="2 3">cv. Gransden 2004</strain>
    </source>
</reference>
<evidence type="ECO:0000313" key="2">
    <source>
        <dbReference type="EnsemblPlants" id="PAC:32980707.CDS.1"/>
    </source>
</evidence>
<dbReference type="Gramene" id="Pp3c25_410V3.1">
    <property type="protein sequence ID" value="PAC:32980707.CDS.1"/>
    <property type="gene ID" value="Pp3c25_410"/>
</dbReference>
<evidence type="ECO:0000313" key="1">
    <source>
        <dbReference type="EMBL" id="PNR27244.1"/>
    </source>
</evidence>
<dbReference type="EMBL" id="ABEU02000025">
    <property type="protein sequence ID" value="PNR27244.1"/>
    <property type="molecule type" value="Genomic_DNA"/>
</dbReference>